<comment type="caution">
    <text evidence="2">The sequence shown here is derived from an EMBL/GenBank/DDBJ whole genome shotgun (WGS) entry which is preliminary data.</text>
</comment>
<evidence type="ECO:0000256" key="1">
    <source>
        <dbReference type="SAM" id="Phobius"/>
    </source>
</evidence>
<feature type="transmembrane region" description="Helical" evidence="1">
    <location>
        <begin position="7"/>
        <end position="24"/>
    </location>
</feature>
<dbReference type="RefSeq" id="WP_108976045.1">
    <property type="nucleotide sequence ID" value="NZ_BFBB01000004.1"/>
</dbReference>
<protein>
    <recommendedName>
        <fullName evidence="4">PF14238 domain protein</fullName>
    </recommendedName>
</protein>
<reference evidence="2 3" key="1">
    <citation type="submission" date="2018-02" db="EMBL/GenBank/DDBJ databases">
        <title>Novel Leptospira species isolated from soil and water in Japan.</title>
        <authorList>
            <person name="Nakao R."/>
            <person name="Masuzawa T."/>
        </authorList>
    </citation>
    <scope>NUCLEOTIDE SEQUENCE [LARGE SCALE GENOMIC DNA]</scope>
    <source>
        <strain evidence="2 3">YH101</strain>
    </source>
</reference>
<dbReference type="OrthoDB" id="337266at2"/>
<keyword evidence="1" id="KW-0472">Membrane</keyword>
<keyword evidence="3" id="KW-1185">Reference proteome</keyword>
<dbReference type="EMBL" id="BFBB01000004">
    <property type="protein sequence ID" value="GBF50273.1"/>
    <property type="molecule type" value="Genomic_DNA"/>
</dbReference>
<dbReference type="AlphaFoldDB" id="A0A2P2E069"/>
<sequence length="363" mass="42410">MLKNKKIIYLLVSLLVSFFIFFGLEERQENQTEVSFWKKDWSTIRFLPPKETWCGKNEPTLFPMPIQMEKISRGWRGNPLFKLTQLDGKTKEQVFYEANYNVKNLFTDLSVLKTKSEELTEGIDLQKLCLSEDAPTLLLSLDSIPFDQEINGSFLRFGNKLGSDETRILALADNRIVSPYQYLIDKFKGESHSLRERQFINYNGGFIQYIELNGEGQRIRIENSAKKNQYDTYVNEWSRPTDERIVLSPSIGNDWETKLKSLRADLYLDEPQAPSYVSGKSSAKEKAIYTIEVGHSESYRWKLYFYDTVQTEQGMFRLAQREFLGHFLENHSLVKEEQFSAFLRAATEVKNASRFERPNQKIQ</sequence>
<dbReference type="Proteomes" id="UP000245133">
    <property type="component" value="Unassembled WGS sequence"/>
</dbReference>
<organism evidence="2 3">
    <name type="scientific">Leptospira ryugenii</name>
    <dbReference type="NCBI Taxonomy" id="1917863"/>
    <lineage>
        <taxon>Bacteria</taxon>
        <taxon>Pseudomonadati</taxon>
        <taxon>Spirochaetota</taxon>
        <taxon>Spirochaetia</taxon>
        <taxon>Leptospirales</taxon>
        <taxon>Leptospiraceae</taxon>
        <taxon>Leptospira</taxon>
    </lineage>
</organism>
<proteinExistence type="predicted"/>
<evidence type="ECO:0000313" key="3">
    <source>
        <dbReference type="Proteomes" id="UP000245133"/>
    </source>
</evidence>
<keyword evidence="1" id="KW-1133">Transmembrane helix</keyword>
<name>A0A2P2E069_9LEPT</name>
<gene>
    <name evidence="2" type="ORF">LPTSP4_17980</name>
</gene>
<accession>A0A2P2E069</accession>
<evidence type="ECO:0000313" key="2">
    <source>
        <dbReference type="EMBL" id="GBF50273.1"/>
    </source>
</evidence>
<evidence type="ECO:0008006" key="4">
    <source>
        <dbReference type="Google" id="ProtNLM"/>
    </source>
</evidence>
<keyword evidence="1" id="KW-0812">Transmembrane</keyword>